<keyword evidence="4" id="KW-1185">Reference proteome</keyword>
<evidence type="ECO:0000256" key="2">
    <source>
        <dbReference type="SAM" id="MobiDB-lite"/>
    </source>
</evidence>
<accession>A0A8K0VSF1</accession>
<dbReference type="Proteomes" id="UP000813461">
    <property type="component" value="Unassembled WGS sequence"/>
</dbReference>
<gene>
    <name evidence="3" type="ORF">FB567DRAFT_540919</name>
</gene>
<feature type="non-terminal residue" evidence="3">
    <location>
        <position position="209"/>
    </location>
</feature>
<organism evidence="3 4">
    <name type="scientific">Paraphoma chrysanthemicola</name>
    <dbReference type="NCBI Taxonomy" id="798071"/>
    <lineage>
        <taxon>Eukaryota</taxon>
        <taxon>Fungi</taxon>
        <taxon>Dikarya</taxon>
        <taxon>Ascomycota</taxon>
        <taxon>Pezizomycotina</taxon>
        <taxon>Dothideomycetes</taxon>
        <taxon>Pleosporomycetidae</taxon>
        <taxon>Pleosporales</taxon>
        <taxon>Pleosporineae</taxon>
        <taxon>Phaeosphaeriaceae</taxon>
        <taxon>Paraphoma</taxon>
    </lineage>
</organism>
<evidence type="ECO:0000313" key="3">
    <source>
        <dbReference type="EMBL" id="KAH7068660.1"/>
    </source>
</evidence>
<dbReference type="AlphaFoldDB" id="A0A8K0VSF1"/>
<comment type="caution">
    <text evidence="3">The sequence shown here is derived from an EMBL/GenBank/DDBJ whole genome shotgun (WGS) entry which is preliminary data.</text>
</comment>
<feature type="coiled-coil region" evidence="1">
    <location>
        <begin position="81"/>
        <end position="162"/>
    </location>
</feature>
<proteinExistence type="predicted"/>
<evidence type="ECO:0000256" key="1">
    <source>
        <dbReference type="SAM" id="Coils"/>
    </source>
</evidence>
<name>A0A8K0VSF1_9PLEO</name>
<evidence type="ECO:0000313" key="4">
    <source>
        <dbReference type="Proteomes" id="UP000813461"/>
    </source>
</evidence>
<dbReference type="EMBL" id="JAGMVJ010000031">
    <property type="protein sequence ID" value="KAH7068660.1"/>
    <property type="molecule type" value="Genomic_DNA"/>
</dbReference>
<protein>
    <submittedName>
        <fullName evidence="3">Uncharacterized protein</fullName>
    </submittedName>
</protein>
<sequence length="209" mass="23421">MNAPRTTLNLPGKVDIDVPSSAIKDVASPITTTSTKPKSSDTEKLDQMLKLITSMQSSMNQQRVDQVMAEETHKGLLAAMARSLEASKQEHNAQMKALETRLIAHMNVKTSALYEVIDAQQKQIEELVRQLQRMDGVDKNVIEKKKQELAQAELALADHQHKLAARESALEKREQELETKHATQDAQDAQTKRALNERAQNIELEETAM</sequence>
<keyword evidence="1" id="KW-0175">Coiled coil</keyword>
<feature type="region of interest" description="Disordered" evidence="2">
    <location>
        <begin position="165"/>
        <end position="193"/>
    </location>
</feature>
<reference evidence="3" key="1">
    <citation type="journal article" date="2021" name="Nat. Commun.">
        <title>Genetic determinants of endophytism in the Arabidopsis root mycobiome.</title>
        <authorList>
            <person name="Mesny F."/>
            <person name="Miyauchi S."/>
            <person name="Thiergart T."/>
            <person name="Pickel B."/>
            <person name="Atanasova L."/>
            <person name="Karlsson M."/>
            <person name="Huettel B."/>
            <person name="Barry K.W."/>
            <person name="Haridas S."/>
            <person name="Chen C."/>
            <person name="Bauer D."/>
            <person name="Andreopoulos W."/>
            <person name="Pangilinan J."/>
            <person name="LaButti K."/>
            <person name="Riley R."/>
            <person name="Lipzen A."/>
            <person name="Clum A."/>
            <person name="Drula E."/>
            <person name="Henrissat B."/>
            <person name="Kohler A."/>
            <person name="Grigoriev I.V."/>
            <person name="Martin F.M."/>
            <person name="Hacquard S."/>
        </authorList>
    </citation>
    <scope>NUCLEOTIDE SEQUENCE</scope>
    <source>
        <strain evidence="3">MPI-SDFR-AT-0120</strain>
    </source>
</reference>
<feature type="compositionally biased region" description="Basic and acidic residues" evidence="2">
    <location>
        <begin position="165"/>
        <end position="183"/>
    </location>
</feature>